<dbReference type="GO" id="GO:0003677">
    <property type="term" value="F:DNA binding"/>
    <property type="evidence" value="ECO:0007669"/>
    <property type="project" value="UniProtKB-KW"/>
</dbReference>
<dbReference type="AlphaFoldDB" id="A0A0U0ZLA1"/>
<comment type="function">
    <text evidence="7">Required for the induction the katG gene for catalase. Involved in the response to hydrogen peroxide.</text>
</comment>
<dbReference type="Pfam" id="PF03466">
    <property type="entry name" value="LysR_substrate"/>
    <property type="match status" value="1"/>
</dbReference>
<dbReference type="SUPFAM" id="SSF46785">
    <property type="entry name" value="Winged helix' DNA-binding domain"/>
    <property type="match status" value="1"/>
</dbReference>
<accession>A0A0U0ZLA1</accession>
<evidence type="ECO:0000256" key="6">
    <source>
        <dbReference type="ARBA" id="ARBA00040885"/>
    </source>
</evidence>
<dbReference type="Pfam" id="PF00126">
    <property type="entry name" value="HTH_1"/>
    <property type="match status" value="1"/>
</dbReference>
<dbReference type="GO" id="GO:0032993">
    <property type="term" value="C:protein-DNA complex"/>
    <property type="evidence" value="ECO:0007669"/>
    <property type="project" value="TreeGrafter"/>
</dbReference>
<evidence type="ECO:0000313" key="10">
    <source>
        <dbReference type="Proteomes" id="UP000045782"/>
    </source>
</evidence>
<dbReference type="Gene3D" id="1.10.10.10">
    <property type="entry name" value="Winged helix-like DNA-binding domain superfamily/Winged helix DNA-binding domain"/>
    <property type="match status" value="1"/>
</dbReference>
<dbReference type="GO" id="GO:0003700">
    <property type="term" value="F:DNA-binding transcription factor activity"/>
    <property type="evidence" value="ECO:0007669"/>
    <property type="project" value="InterPro"/>
</dbReference>
<dbReference type="InterPro" id="IPR036388">
    <property type="entry name" value="WH-like_DNA-bd_sf"/>
</dbReference>
<evidence type="ECO:0000313" key="9">
    <source>
        <dbReference type="EMBL" id="CPV44977.1"/>
    </source>
</evidence>
<dbReference type="InterPro" id="IPR000847">
    <property type="entry name" value="LysR_HTH_N"/>
</dbReference>
<name>A0A0U0ZLA1_9MYCO</name>
<dbReference type="RefSeq" id="WP_016893411.1">
    <property type="nucleotide sequence ID" value="NZ_CSWP01000003.1"/>
</dbReference>
<reference evidence="9 10" key="1">
    <citation type="submission" date="2015-03" db="EMBL/GenBank/DDBJ databases">
        <authorList>
            <person name="Murphy D."/>
        </authorList>
    </citation>
    <scope>NUCLEOTIDE SEQUENCE [LARGE SCALE GENOMIC DNA]</scope>
    <source>
        <strain evidence="9 10">PAP088</strain>
    </source>
</reference>
<dbReference type="PRINTS" id="PR00039">
    <property type="entry name" value="HTHLYSR"/>
</dbReference>
<gene>
    <name evidence="9" type="primary">benM</name>
    <name evidence="9" type="ORF">ERS075579_01589</name>
</gene>
<dbReference type="PANTHER" id="PTHR30346:SF0">
    <property type="entry name" value="HCA OPERON TRANSCRIPTIONAL ACTIVATOR HCAR"/>
    <property type="match status" value="1"/>
</dbReference>
<dbReference type="InterPro" id="IPR005119">
    <property type="entry name" value="LysR_subst-bd"/>
</dbReference>
<dbReference type="SUPFAM" id="SSF53850">
    <property type="entry name" value="Periplasmic binding protein-like II"/>
    <property type="match status" value="1"/>
</dbReference>
<dbReference type="FunFam" id="1.10.10.10:FF:000001">
    <property type="entry name" value="LysR family transcriptional regulator"/>
    <property type="match status" value="1"/>
</dbReference>
<proteinExistence type="inferred from homology"/>
<evidence type="ECO:0000256" key="7">
    <source>
        <dbReference type="ARBA" id="ARBA00056658"/>
    </source>
</evidence>
<evidence type="ECO:0000256" key="3">
    <source>
        <dbReference type="ARBA" id="ARBA00023125"/>
    </source>
</evidence>
<comment type="similarity">
    <text evidence="1">Belongs to the LysR transcriptional regulatory family.</text>
</comment>
<dbReference type="PROSITE" id="PS50931">
    <property type="entry name" value="HTH_LYSR"/>
    <property type="match status" value="1"/>
</dbReference>
<evidence type="ECO:0000256" key="5">
    <source>
        <dbReference type="ARBA" id="ARBA00023163"/>
    </source>
</evidence>
<keyword evidence="4" id="KW-0010">Activator</keyword>
<dbReference type="PANTHER" id="PTHR30346">
    <property type="entry name" value="TRANSCRIPTIONAL DUAL REGULATOR HCAR-RELATED"/>
    <property type="match status" value="1"/>
</dbReference>
<protein>
    <recommendedName>
        <fullName evidence="6">Probable hydrogen peroxide-inducible genes activator</fullName>
    </recommendedName>
</protein>
<keyword evidence="5" id="KW-0804">Transcription</keyword>
<evidence type="ECO:0000256" key="4">
    <source>
        <dbReference type="ARBA" id="ARBA00023159"/>
    </source>
</evidence>
<evidence type="ECO:0000256" key="1">
    <source>
        <dbReference type="ARBA" id="ARBA00009437"/>
    </source>
</evidence>
<organism evidence="9 10">
    <name type="scientific">Mycobacteroides abscessus</name>
    <dbReference type="NCBI Taxonomy" id="36809"/>
    <lineage>
        <taxon>Bacteria</taxon>
        <taxon>Bacillati</taxon>
        <taxon>Actinomycetota</taxon>
        <taxon>Actinomycetes</taxon>
        <taxon>Mycobacteriales</taxon>
        <taxon>Mycobacteriaceae</taxon>
        <taxon>Mycobacteroides</taxon>
    </lineage>
</organism>
<sequence>MEIELRWLRYVVAVADHGGMQRAADALHMTQPPLSRQIRELERRLGTSLFTRRPVSLTAAGAVFVEHAREILSSVDNLVTATRNTATGEAGELAVGYILSGAYDTIPRLREASTAAYSGLRLDSRELWPAQLDAGLLDGELDLVIAHTMPARPEFRRERLRTDPLVAVTRPKNPAASGAGPVRLGEAFDGQTFVFYDPKYAPEHYAVLTKALDAGGGSHAVRLDMTPGLRNIVLPDDYSFTLIPESMKPFLPRTVREVPLDTSALPALEVELVWHRERESPGLLRFLAIAREVSAGRDWLTASYT</sequence>
<evidence type="ECO:0000256" key="2">
    <source>
        <dbReference type="ARBA" id="ARBA00023015"/>
    </source>
</evidence>
<dbReference type="EMBL" id="CSWP01000003">
    <property type="protein sequence ID" value="CPV44977.1"/>
    <property type="molecule type" value="Genomic_DNA"/>
</dbReference>
<dbReference type="Proteomes" id="UP000045782">
    <property type="component" value="Unassembled WGS sequence"/>
</dbReference>
<keyword evidence="3" id="KW-0238">DNA-binding</keyword>
<dbReference type="Gene3D" id="3.40.190.10">
    <property type="entry name" value="Periplasmic binding protein-like II"/>
    <property type="match status" value="2"/>
</dbReference>
<dbReference type="InterPro" id="IPR036390">
    <property type="entry name" value="WH_DNA-bd_sf"/>
</dbReference>
<keyword evidence="2" id="KW-0805">Transcription regulation</keyword>
<feature type="domain" description="HTH lysR-type" evidence="8">
    <location>
        <begin position="3"/>
        <end position="58"/>
    </location>
</feature>
<dbReference type="CDD" id="cd08414">
    <property type="entry name" value="PBP2_LTTR_aromatics_like"/>
    <property type="match status" value="1"/>
</dbReference>
<evidence type="ECO:0000259" key="8">
    <source>
        <dbReference type="PROSITE" id="PS50931"/>
    </source>
</evidence>